<accession>A0A5C6RPQ2</accession>
<organism evidence="4 5">
    <name type="scientific">Vicingus serpentipes</name>
    <dbReference type="NCBI Taxonomy" id="1926625"/>
    <lineage>
        <taxon>Bacteria</taxon>
        <taxon>Pseudomonadati</taxon>
        <taxon>Bacteroidota</taxon>
        <taxon>Flavobacteriia</taxon>
        <taxon>Flavobacteriales</taxon>
        <taxon>Vicingaceae</taxon>
        <taxon>Vicingus</taxon>
    </lineage>
</organism>
<dbReference type="PANTHER" id="PTHR21666:SF289">
    <property type="entry name" value="L-ALA--D-GLU ENDOPEPTIDASE"/>
    <property type="match status" value="1"/>
</dbReference>
<gene>
    <name evidence="4" type="ORF">FRY74_11085</name>
</gene>
<evidence type="ECO:0000256" key="2">
    <source>
        <dbReference type="SAM" id="Phobius"/>
    </source>
</evidence>
<dbReference type="Gene3D" id="2.70.70.10">
    <property type="entry name" value="Glucose Permease (Domain IIA)"/>
    <property type="match status" value="1"/>
</dbReference>
<dbReference type="OrthoDB" id="9814377at2"/>
<protein>
    <submittedName>
        <fullName evidence="4">M23 family metallopeptidase</fullName>
    </submittedName>
</protein>
<reference evidence="4 5" key="1">
    <citation type="submission" date="2019-08" db="EMBL/GenBank/DDBJ databases">
        <title>Genome of Vicingus serpentipes NCIMB 15042.</title>
        <authorList>
            <person name="Bowman J.P."/>
        </authorList>
    </citation>
    <scope>NUCLEOTIDE SEQUENCE [LARGE SCALE GENOMIC DNA]</scope>
    <source>
        <strain evidence="4 5">NCIMB 15042</strain>
    </source>
</reference>
<dbReference type="InterPro" id="IPR050570">
    <property type="entry name" value="Cell_wall_metabolism_enzyme"/>
</dbReference>
<dbReference type="RefSeq" id="WP_147101588.1">
    <property type="nucleotide sequence ID" value="NZ_VOOS01000005.1"/>
</dbReference>
<feature type="domain" description="M23ase beta-sheet core" evidence="3">
    <location>
        <begin position="187"/>
        <end position="282"/>
    </location>
</feature>
<dbReference type="CDD" id="cd12797">
    <property type="entry name" value="M23_peptidase"/>
    <property type="match status" value="1"/>
</dbReference>
<keyword evidence="2" id="KW-0472">Membrane</keyword>
<dbReference type="AlphaFoldDB" id="A0A5C6RPQ2"/>
<evidence type="ECO:0000259" key="3">
    <source>
        <dbReference type="Pfam" id="PF01551"/>
    </source>
</evidence>
<dbReference type="EMBL" id="VOOS01000005">
    <property type="protein sequence ID" value="TXB64328.1"/>
    <property type="molecule type" value="Genomic_DNA"/>
</dbReference>
<proteinExistence type="predicted"/>
<name>A0A5C6RPQ2_9FLAO</name>
<dbReference type="InterPro" id="IPR011055">
    <property type="entry name" value="Dup_hybrid_motif"/>
</dbReference>
<dbReference type="Proteomes" id="UP000321721">
    <property type="component" value="Unassembled WGS sequence"/>
</dbReference>
<evidence type="ECO:0000313" key="5">
    <source>
        <dbReference type="Proteomes" id="UP000321721"/>
    </source>
</evidence>
<keyword evidence="1" id="KW-0732">Signal</keyword>
<dbReference type="InterPro" id="IPR016047">
    <property type="entry name" value="M23ase_b-sheet_dom"/>
</dbReference>
<keyword evidence="2" id="KW-1133">Transmembrane helix</keyword>
<evidence type="ECO:0000256" key="1">
    <source>
        <dbReference type="ARBA" id="ARBA00022729"/>
    </source>
</evidence>
<dbReference type="SUPFAM" id="SSF51261">
    <property type="entry name" value="Duplicated hybrid motif"/>
    <property type="match status" value="1"/>
</dbReference>
<dbReference type="GO" id="GO:0004222">
    <property type="term" value="F:metalloendopeptidase activity"/>
    <property type="evidence" value="ECO:0007669"/>
    <property type="project" value="TreeGrafter"/>
</dbReference>
<comment type="caution">
    <text evidence="4">The sequence shown here is derived from an EMBL/GenBank/DDBJ whole genome shotgun (WGS) entry which is preliminary data.</text>
</comment>
<keyword evidence="2" id="KW-0812">Transmembrane</keyword>
<sequence>MENRIKKKKKLQKLKHKYRLVILNDDTFEEKISVRLSQLNVFSIVGFGSLLLVVLVIIIIAFTPLREFIPGYTDVNIRRQGIKNSLKVDSLETAVKQKEQYIENINKIIQGELIQFSDSIVVDTTVNYKNISNHPIEEDSLLRVMIETEEKYNLFKSAGRTPSDISNFIFFTPIKGIITDEFNPKEEHFGVDLVAPKNEAIKATLDGTVVFAEWTVETGYVIHLQHSNNLISIYKHNSSLHKKQGDKVRAGDVIAIVGNSGELSTGPHLHFELWYNGIPLNPQEYIVF</sequence>
<dbReference type="PANTHER" id="PTHR21666">
    <property type="entry name" value="PEPTIDASE-RELATED"/>
    <property type="match status" value="1"/>
</dbReference>
<evidence type="ECO:0000313" key="4">
    <source>
        <dbReference type="EMBL" id="TXB64328.1"/>
    </source>
</evidence>
<feature type="transmembrane region" description="Helical" evidence="2">
    <location>
        <begin position="41"/>
        <end position="62"/>
    </location>
</feature>
<keyword evidence="5" id="KW-1185">Reference proteome</keyword>
<dbReference type="Pfam" id="PF01551">
    <property type="entry name" value="Peptidase_M23"/>
    <property type="match status" value="1"/>
</dbReference>